<dbReference type="Pfam" id="PF01909">
    <property type="entry name" value="NTP_transf_2"/>
    <property type="match status" value="1"/>
</dbReference>
<evidence type="ECO:0000259" key="1">
    <source>
        <dbReference type="Pfam" id="PF01909"/>
    </source>
</evidence>
<gene>
    <name evidence="2" type="ORF">WA1_20745</name>
</gene>
<evidence type="ECO:0000313" key="2">
    <source>
        <dbReference type="EMBL" id="KYC42398.1"/>
    </source>
</evidence>
<dbReference type="InterPro" id="IPR002934">
    <property type="entry name" value="Polymerase_NTP_transf_dom"/>
</dbReference>
<dbReference type="PANTHER" id="PTHR33933:SF1">
    <property type="entry name" value="PROTEIN ADENYLYLTRANSFERASE MNTA-RELATED"/>
    <property type="match status" value="1"/>
</dbReference>
<comment type="caution">
    <text evidence="2">The sequence shown here is derived from an EMBL/GenBank/DDBJ whole genome shotgun (WGS) entry which is preliminary data.</text>
</comment>
<dbReference type="InterPro" id="IPR043519">
    <property type="entry name" value="NT_sf"/>
</dbReference>
<dbReference type="Proteomes" id="UP000076925">
    <property type="component" value="Unassembled WGS sequence"/>
</dbReference>
<keyword evidence="3" id="KW-1185">Reference proteome</keyword>
<name>A0A139XCH4_9CYAN</name>
<organism evidence="2 3">
    <name type="scientific">Scytonema hofmannii PCC 7110</name>
    <dbReference type="NCBI Taxonomy" id="128403"/>
    <lineage>
        <taxon>Bacteria</taxon>
        <taxon>Bacillati</taxon>
        <taxon>Cyanobacteriota</taxon>
        <taxon>Cyanophyceae</taxon>
        <taxon>Nostocales</taxon>
        <taxon>Scytonemataceae</taxon>
        <taxon>Scytonema</taxon>
    </lineage>
</organism>
<dbReference type="Gene3D" id="3.30.460.10">
    <property type="entry name" value="Beta Polymerase, domain 2"/>
    <property type="match status" value="1"/>
</dbReference>
<dbReference type="RefSeq" id="WP_017741626.1">
    <property type="nucleotide sequence ID" value="NZ_KQ976354.1"/>
</dbReference>
<feature type="domain" description="Polymerase nucleotidyl transferase" evidence="1">
    <location>
        <begin position="11"/>
        <end position="69"/>
    </location>
</feature>
<dbReference type="CDD" id="cd05403">
    <property type="entry name" value="NT_KNTase_like"/>
    <property type="match status" value="1"/>
</dbReference>
<dbReference type="SUPFAM" id="SSF81301">
    <property type="entry name" value="Nucleotidyltransferase"/>
    <property type="match status" value="1"/>
</dbReference>
<accession>A0A139XCH4</accession>
<dbReference type="OrthoDB" id="463845at2"/>
<keyword evidence="2" id="KW-0808">Transferase</keyword>
<dbReference type="InterPro" id="IPR052548">
    <property type="entry name" value="Type_VII_TA_antitoxin"/>
</dbReference>
<dbReference type="GO" id="GO:0016779">
    <property type="term" value="F:nucleotidyltransferase activity"/>
    <property type="evidence" value="ECO:0007669"/>
    <property type="project" value="InterPro"/>
</dbReference>
<dbReference type="PANTHER" id="PTHR33933">
    <property type="entry name" value="NUCLEOTIDYLTRANSFERASE"/>
    <property type="match status" value="1"/>
</dbReference>
<dbReference type="EMBL" id="ANNX02000020">
    <property type="protein sequence ID" value="KYC42398.1"/>
    <property type="molecule type" value="Genomic_DNA"/>
</dbReference>
<reference evidence="2 3" key="1">
    <citation type="journal article" date="2013" name="Genome Biol. Evol.">
        <title>Genomes of Stigonematalean cyanobacteria (subsection V) and the evolution of oxygenic photosynthesis from prokaryotes to plastids.</title>
        <authorList>
            <person name="Dagan T."/>
            <person name="Roettger M."/>
            <person name="Stucken K."/>
            <person name="Landan G."/>
            <person name="Koch R."/>
            <person name="Major P."/>
            <person name="Gould S.B."/>
            <person name="Goremykin V.V."/>
            <person name="Rippka R."/>
            <person name="Tandeau de Marsac N."/>
            <person name="Gugger M."/>
            <person name="Lockhart P.J."/>
            <person name="Allen J.F."/>
            <person name="Brune I."/>
            <person name="Maus I."/>
            <person name="Puhler A."/>
            <person name="Martin W.F."/>
        </authorList>
    </citation>
    <scope>NUCLEOTIDE SEQUENCE [LARGE SCALE GENOMIC DNA]</scope>
    <source>
        <strain evidence="2 3">PCC 7110</strain>
    </source>
</reference>
<sequence length="106" mass="12323">MHEKLSKILTELRSYLETLYHERLVQIILYGSQARGDARPDSDIDVLIVLREPVDFAAEIERASYFLTELCLKYNVLVTCAFVESERFQHENGGFFRNVRREGIAV</sequence>
<dbReference type="AlphaFoldDB" id="A0A139XCH4"/>
<protein>
    <submittedName>
        <fullName evidence="2">Nucleotidyltransferase</fullName>
    </submittedName>
</protein>
<evidence type="ECO:0000313" key="3">
    <source>
        <dbReference type="Proteomes" id="UP000076925"/>
    </source>
</evidence>
<dbReference type="STRING" id="128403.WA1_20745"/>
<proteinExistence type="predicted"/>